<comment type="catalytic activity">
    <reaction evidence="5">
        <text>gibberellin A12 + 2 2-oxoglutarate + 3 O2 + H(+) = gibberellin A9 + 2 succinate + 3 CO2 + 2 H2O</text>
        <dbReference type="Rhea" id="RHEA:60772"/>
        <dbReference type="ChEBI" id="CHEBI:15377"/>
        <dbReference type="ChEBI" id="CHEBI:15378"/>
        <dbReference type="ChEBI" id="CHEBI:15379"/>
        <dbReference type="ChEBI" id="CHEBI:16526"/>
        <dbReference type="ChEBI" id="CHEBI:16810"/>
        <dbReference type="ChEBI" id="CHEBI:30031"/>
        <dbReference type="ChEBI" id="CHEBI:58627"/>
        <dbReference type="ChEBI" id="CHEBI:73255"/>
    </reaction>
    <physiologicalReaction direction="left-to-right" evidence="5">
        <dbReference type="Rhea" id="RHEA:60773"/>
    </physiologicalReaction>
</comment>
<dbReference type="PANTHER" id="PTHR47990">
    <property type="entry name" value="2-OXOGLUTARATE (2OG) AND FE(II)-DEPENDENT OXYGENASE SUPERFAMILY PROTEIN-RELATED"/>
    <property type="match status" value="1"/>
</dbReference>
<dbReference type="InterPro" id="IPR027443">
    <property type="entry name" value="IPNS-like_sf"/>
</dbReference>
<evidence type="ECO:0000256" key="1">
    <source>
        <dbReference type="ARBA" id="ARBA00001961"/>
    </source>
</evidence>
<dbReference type="Pfam" id="PF03171">
    <property type="entry name" value="2OG-FeII_Oxy"/>
    <property type="match status" value="1"/>
</dbReference>
<evidence type="ECO:0000313" key="10">
    <source>
        <dbReference type="RefSeq" id="XP_010908634.2"/>
    </source>
</evidence>
<dbReference type="KEGG" id="egu:105034967"/>
<comment type="similarity">
    <text evidence="7">Belongs to the iron/ascorbate-dependent oxidoreductase family.</text>
</comment>
<protein>
    <submittedName>
        <fullName evidence="10">Gibberellin 20 oxidase 2</fullName>
    </submittedName>
</protein>
<feature type="domain" description="Fe2OG dioxygenase" evidence="8">
    <location>
        <begin position="289"/>
        <end position="388"/>
    </location>
</feature>
<dbReference type="Gene3D" id="2.60.120.330">
    <property type="entry name" value="B-lactam Antibiotic, Isopenicillin N Synthase, Chain"/>
    <property type="match status" value="1"/>
</dbReference>
<dbReference type="InterPro" id="IPR005123">
    <property type="entry name" value="Oxoglu/Fe-dep_dioxygenase_dom"/>
</dbReference>
<dbReference type="RefSeq" id="XP_010908634.2">
    <property type="nucleotide sequence ID" value="XM_010910332.3"/>
</dbReference>
<evidence type="ECO:0000256" key="2">
    <source>
        <dbReference type="ARBA" id="ARBA00022723"/>
    </source>
</evidence>
<dbReference type="GO" id="GO:0016491">
    <property type="term" value="F:oxidoreductase activity"/>
    <property type="evidence" value="ECO:0007669"/>
    <property type="project" value="UniProtKB-KW"/>
</dbReference>
<dbReference type="Pfam" id="PF14226">
    <property type="entry name" value="DIOX_N"/>
    <property type="match status" value="1"/>
</dbReference>
<dbReference type="InterPro" id="IPR050231">
    <property type="entry name" value="Iron_ascorbate_oxido_reductase"/>
</dbReference>
<evidence type="ECO:0000313" key="9">
    <source>
        <dbReference type="Proteomes" id="UP000504607"/>
    </source>
</evidence>
<dbReference type="InterPro" id="IPR044861">
    <property type="entry name" value="IPNS-like_FE2OG_OXY"/>
</dbReference>
<comment type="catalytic activity">
    <reaction evidence="6">
        <text>gibberellin A53 + 2 2-oxoglutarate + 3 O2 + H(+) = gibberellin A20 + 2 succinate + 3 CO2 + 2 H2O</text>
        <dbReference type="Rhea" id="RHEA:60796"/>
        <dbReference type="ChEBI" id="CHEBI:15377"/>
        <dbReference type="ChEBI" id="CHEBI:15378"/>
        <dbReference type="ChEBI" id="CHEBI:15379"/>
        <dbReference type="ChEBI" id="CHEBI:16526"/>
        <dbReference type="ChEBI" id="CHEBI:16810"/>
        <dbReference type="ChEBI" id="CHEBI:30031"/>
        <dbReference type="ChEBI" id="CHEBI:58526"/>
        <dbReference type="ChEBI" id="CHEBI:143954"/>
    </reaction>
    <physiologicalReaction direction="left-to-right" evidence="6">
        <dbReference type="Rhea" id="RHEA:60797"/>
    </physiologicalReaction>
</comment>
<sequence length="445" mass="50943">MTRGLGMREAIGGLEMRKYELDVSQELHLTLTSYSPATWAADDILRKQENMPNRMMMVNALEKDQGVLQMNSSPTSILLCPPIDIKKDTNTGGVVFDSSLLRKQTKIPREFIWPLSERPSTPKEFNAPVVDLQGFFQGDEASTMRAAELIRTICMTHGFFQVTNHRVDASLAQDAFDCMDEFFRLPLSRKLRAKRKPGSMWGYAGAHSDRFSSKLPWKETLSFGYHEAGPEHTFVDYFTSILGKDFERMGLVYQRYCKAMKDLSLAIMEILAISLGVERSFYREFFKDNSSIMRCNYYPPCQEPELALGTGPHCDPTSLTVLQQDQVGGLEVFADGEWQSVRPIRDALAINIGDTFMALSNGRYKSCLHRVVVNRRWERRSLAFFLCPREDRVVRPPPGDLGEPRLYPDFTWGDLMAFTQHHYRSDMRTLHAFTRWLLASKNPLT</sequence>
<dbReference type="SUPFAM" id="SSF51197">
    <property type="entry name" value="Clavaminate synthase-like"/>
    <property type="match status" value="1"/>
</dbReference>
<name>A0A6I9QG50_ELAGV</name>
<gene>
    <name evidence="10" type="primary">LOC105034967</name>
</gene>
<dbReference type="InParanoid" id="A0A6I9QG50"/>
<dbReference type="FunFam" id="2.60.120.330:FF:000003">
    <property type="entry name" value="Gibberellin 20 oxidase 2"/>
    <property type="match status" value="1"/>
</dbReference>
<keyword evidence="4 7" id="KW-0408">Iron</keyword>
<comment type="cofactor">
    <cofactor evidence="1">
        <name>L-ascorbate</name>
        <dbReference type="ChEBI" id="CHEBI:38290"/>
    </cofactor>
</comment>
<reference evidence="10" key="1">
    <citation type="submission" date="2025-08" db="UniProtKB">
        <authorList>
            <consortium name="RefSeq"/>
        </authorList>
    </citation>
    <scope>IDENTIFICATION</scope>
</reference>
<dbReference type="InterPro" id="IPR026992">
    <property type="entry name" value="DIOX_N"/>
</dbReference>
<evidence type="ECO:0000256" key="4">
    <source>
        <dbReference type="ARBA" id="ARBA00023004"/>
    </source>
</evidence>
<keyword evidence="2 7" id="KW-0479">Metal-binding</keyword>
<proteinExistence type="inferred from homology"/>
<evidence type="ECO:0000256" key="5">
    <source>
        <dbReference type="ARBA" id="ARBA00050508"/>
    </source>
</evidence>
<dbReference type="GO" id="GO:0009685">
    <property type="term" value="P:gibberellin metabolic process"/>
    <property type="evidence" value="ECO:0007669"/>
    <property type="project" value="UniProtKB-ARBA"/>
</dbReference>
<dbReference type="PRINTS" id="PR00682">
    <property type="entry name" value="IPNSYNTHASE"/>
</dbReference>
<organism evidence="9 10">
    <name type="scientific">Elaeis guineensis var. tenera</name>
    <name type="common">Oil palm</name>
    <dbReference type="NCBI Taxonomy" id="51953"/>
    <lineage>
        <taxon>Eukaryota</taxon>
        <taxon>Viridiplantae</taxon>
        <taxon>Streptophyta</taxon>
        <taxon>Embryophyta</taxon>
        <taxon>Tracheophyta</taxon>
        <taxon>Spermatophyta</taxon>
        <taxon>Magnoliopsida</taxon>
        <taxon>Liliopsida</taxon>
        <taxon>Arecaceae</taxon>
        <taxon>Arecoideae</taxon>
        <taxon>Cocoseae</taxon>
        <taxon>Elaeidinae</taxon>
        <taxon>Elaeis</taxon>
    </lineage>
</organism>
<dbReference type="AlphaFoldDB" id="A0A6I9QG50"/>
<keyword evidence="9" id="KW-1185">Reference proteome</keyword>
<evidence type="ECO:0000259" key="8">
    <source>
        <dbReference type="PROSITE" id="PS51471"/>
    </source>
</evidence>
<accession>A0A6I9QG50</accession>
<dbReference type="PROSITE" id="PS51471">
    <property type="entry name" value="FE2OG_OXY"/>
    <property type="match status" value="1"/>
</dbReference>
<dbReference type="FunCoup" id="A0A6I9QG50">
    <property type="interactions" value="28"/>
</dbReference>
<evidence type="ECO:0000256" key="7">
    <source>
        <dbReference type="RuleBase" id="RU003682"/>
    </source>
</evidence>
<keyword evidence="3 7" id="KW-0560">Oxidoreductase</keyword>
<dbReference type="Proteomes" id="UP000504607">
    <property type="component" value="Unplaced"/>
</dbReference>
<dbReference type="OrthoDB" id="288590at2759"/>
<dbReference type="GO" id="GO:0046872">
    <property type="term" value="F:metal ion binding"/>
    <property type="evidence" value="ECO:0007669"/>
    <property type="project" value="UniProtKB-KW"/>
</dbReference>
<evidence type="ECO:0000256" key="3">
    <source>
        <dbReference type="ARBA" id="ARBA00023002"/>
    </source>
</evidence>
<evidence type="ECO:0000256" key="6">
    <source>
        <dbReference type="ARBA" id="ARBA00050797"/>
    </source>
</evidence>